<proteinExistence type="predicted"/>
<comment type="caution">
    <text evidence="2">The sequence shown here is derived from an EMBL/GenBank/DDBJ whole genome shotgun (WGS) entry which is preliminary data.</text>
</comment>
<name>A0A8H3VJR3_VENIN</name>
<reference evidence="2 3" key="1">
    <citation type="submission" date="2019-07" db="EMBL/GenBank/DDBJ databases">
        <title>Venturia inaequalis Genome Resource.</title>
        <authorList>
            <person name="Lichtner F.J."/>
        </authorList>
    </citation>
    <scope>NUCLEOTIDE SEQUENCE [LARGE SCALE GENOMIC DNA]</scope>
    <source>
        <strain evidence="2 3">DMI_063113</strain>
    </source>
</reference>
<dbReference type="EMBL" id="WNWR01000153">
    <property type="protein sequence ID" value="KAE9990095.1"/>
    <property type="molecule type" value="Genomic_DNA"/>
</dbReference>
<evidence type="ECO:0000256" key="1">
    <source>
        <dbReference type="SAM" id="MobiDB-lite"/>
    </source>
</evidence>
<gene>
    <name evidence="2" type="ORF">EG327_001868</name>
</gene>
<feature type="compositionally biased region" description="Basic and acidic residues" evidence="1">
    <location>
        <begin position="39"/>
        <end position="54"/>
    </location>
</feature>
<evidence type="ECO:0000313" key="2">
    <source>
        <dbReference type="EMBL" id="KAE9990095.1"/>
    </source>
</evidence>
<feature type="compositionally biased region" description="Polar residues" evidence="1">
    <location>
        <begin position="17"/>
        <end position="38"/>
    </location>
</feature>
<dbReference type="AlphaFoldDB" id="A0A8H3VJR3"/>
<protein>
    <submittedName>
        <fullName evidence="2">Uncharacterized protein</fullName>
    </submittedName>
</protein>
<sequence length="324" mass="36632">MSDPIGLGISLPENDRNQSSNASQTNTTAKTSNRNGNQNHDRPEGQESRQEIGRSKNHGKNHGRARWNNVRNNRHQQQQNHGNFYHPQNRQPYQQLPMAYSQHSQQGYHQAPDAYYPRHHQPIPQQQQQMQNIHFNYLGYDSNLSSKTAVQNAFEESKYAHGRNRSRHLGLPAFQQQALEQQKYHLSQSRYYSSSQKTNPYTLIGSFPQDRNSCAHASQDLPEINDAFQYQRNAIDSARARLNAAAHQQMQPHVKLVGEGIWETMTQDGTAHYWYEPQPFVMRAEAAVYVPRNAGVGLVATGPMGVTGSMTGANDKEGVGEAGN</sequence>
<feature type="region of interest" description="Disordered" evidence="1">
    <location>
        <begin position="1"/>
        <end position="66"/>
    </location>
</feature>
<keyword evidence="3" id="KW-1185">Reference proteome</keyword>
<accession>A0A8H3VJR3</accession>
<feature type="compositionally biased region" description="Basic residues" evidence="1">
    <location>
        <begin position="55"/>
        <end position="65"/>
    </location>
</feature>
<evidence type="ECO:0000313" key="3">
    <source>
        <dbReference type="Proteomes" id="UP000490939"/>
    </source>
</evidence>
<organism evidence="2 3">
    <name type="scientific">Venturia inaequalis</name>
    <name type="common">Apple scab fungus</name>
    <dbReference type="NCBI Taxonomy" id="5025"/>
    <lineage>
        <taxon>Eukaryota</taxon>
        <taxon>Fungi</taxon>
        <taxon>Dikarya</taxon>
        <taxon>Ascomycota</taxon>
        <taxon>Pezizomycotina</taxon>
        <taxon>Dothideomycetes</taxon>
        <taxon>Pleosporomycetidae</taxon>
        <taxon>Venturiales</taxon>
        <taxon>Venturiaceae</taxon>
        <taxon>Venturia</taxon>
    </lineage>
</organism>
<dbReference type="Proteomes" id="UP000490939">
    <property type="component" value="Unassembled WGS sequence"/>
</dbReference>